<proteinExistence type="predicted"/>
<evidence type="ECO:0000256" key="1">
    <source>
        <dbReference type="SAM" id="MobiDB-lite"/>
    </source>
</evidence>
<protein>
    <submittedName>
        <fullName evidence="2">Uncharacterized protein</fullName>
    </submittedName>
</protein>
<dbReference type="OrthoDB" id="448399at2759"/>
<feature type="region of interest" description="Disordered" evidence="1">
    <location>
        <begin position="18"/>
        <end position="52"/>
    </location>
</feature>
<dbReference type="EMBL" id="JRKL02001320">
    <property type="protein sequence ID" value="KAF3964735.1"/>
    <property type="molecule type" value="Genomic_DNA"/>
</dbReference>
<dbReference type="AlphaFoldDB" id="A0A8J4VP68"/>
<accession>A0A8J4VP68</accession>
<evidence type="ECO:0000313" key="3">
    <source>
        <dbReference type="Proteomes" id="UP000737018"/>
    </source>
</evidence>
<gene>
    <name evidence="2" type="ORF">CMV_011007</name>
</gene>
<feature type="compositionally biased region" description="Low complexity" evidence="1">
    <location>
        <begin position="27"/>
        <end position="42"/>
    </location>
</feature>
<comment type="caution">
    <text evidence="2">The sequence shown here is derived from an EMBL/GenBank/DDBJ whole genome shotgun (WGS) entry which is preliminary data.</text>
</comment>
<dbReference type="Proteomes" id="UP000737018">
    <property type="component" value="Unassembled WGS sequence"/>
</dbReference>
<name>A0A8J4VP68_9ROSI</name>
<organism evidence="2 3">
    <name type="scientific">Castanea mollissima</name>
    <name type="common">Chinese chestnut</name>
    <dbReference type="NCBI Taxonomy" id="60419"/>
    <lineage>
        <taxon>Eukaryota</taxon>
        <taxon>Viridiplantae</taxon>
        <taxon>Streptophyta</taxon>
        <taxon>Embryophyta</taxon>
        <taxon>Tracheophyta</taxon>
        <taxon>Spermatophyta</taxon>
        <taxon>Magnoliopsida</taxon>
        <taxon>eudicotyledons</taxon>
        <taxon>Gunneridae</taxon>
        <taxon>Pentapetalae</taxon>
        <taxon>rosids</taxon>
        <taxon>fabids</taxon>
        <taxon>Fagales</taxon>
        <taxon>Fagaceae</taxon>
        <taxon>Castanea</taxon>
    </lineage>
</organism>
<keyword evidence="3" id="KW-1185">Reference proteome</keyword>
<evidence type="ECO:0000313" key="2">
    <source>
        <dbReference type="EMBL" id="KAF3964735.1"/>
    </source>
</evidence>
<sequence>MAQTPFSLLLLRRLSLSSQNPKPPLPFSLLKPFSSSSSSSSDPPSPPKPSSLSARLSFVFDQIDTIEKQQQSLLSQKDQTLQRIRAWRQSRNPQVDHPPHPQSQLGLGIDSSSGNADLGLEVANEKVKKKKEGMVVEVVHPWPEWIELMERLVGQNYFDHRRKDEDRMVKELGLDASETVAVEDEDLGIDFKDFKAVHTACINFGKDRFDILRLLFHSWKQVLMAFL</sequence>
<reference evidence="2" key="1">
    <citation type="submission" date="2020-03" db="EMBL/GenBank/DDBJ databases">
        <title>Castanea mollissima Vanexum genome sequencing.</title>
        <authorList>
            <person name="Staton M."/>
        </authorList>
    </citation>
    <scope>NUCLEOTIDE SEQUENCE</scope>
    <source>
        <tissue evidence="2">Leaf</tissue>
    </source>
</reference>